<evidence type="ECO:0000313" key="2">
    <source>
        <dbReference type="EMBL" id="EDM15829.1"/>
    </source>
</evidence>
<feature type="region of interest" description="Disordered" evidence="1">
    <location>
        <begin position="1"/>
        <end position="20"/>
    </location>
</feature>
<reference evidence="2 3" key="1">
    <citation type="submission" date="2005-09" db="EMBL/GenBank/DDBJ databases">
        <authorList>
            <person name="Mural R.J."/>
            <person name="Li P.W."/>
            <person name="Adams M.D."/>
            <person name="Amanatides P.G."/>
            <person name="Baden-Tillson H."/>
            <person name="Barnstead M."/>
            <person name="Chin S.H."/>
            <person name="Dew I."/>
            <person name="Evans C.A."/>
            <person name="Ferriera S."/>
            <person name="Flanigan M."/>
            <person name="Fosler C."/>
            <person name="Glodek A."/>
            <person name="Gu Z."/>
            <person name="Holt R.A."/>
            <person name="Jennings D."/>
            <person name="Kraft C.L."/>
            <person name="Lu F."/>
            <person name="Nguyen T."/>
            <person name="Nusskern D.R."/>
            <person name="Pfannkoch C.M."/>
            <person name="Sitter C."/>
            <person name="Sutton G.G."/>
            <person name="Venter J.C."/>
            <person name="Wang Z."/>
            <person name="Woodage T."/>
            <person name="Zheng X.H."/>
            <person name="Zhong F."/>
        </authorList>
    </citation>
    <scope>NUCLEOTIDE SEQUENCE [LARGE SCALE GENOMIC DNA]</scope>
    <source>
        <strain>BN</strain>
        <strain evidence="3">Sprague-Dawley</strain>
    </source>
</reference>
<evidence type="ECO:0000256" key="1">
    <source>
        <dbReference type="SAM" id="MobiDB-lite"/>
    </source>
</evidence>
<organism evidence="2 3">
    <name type="scientific">Rattus norvegicus</name>
    <name type="common">Rat</name>
    <dbReference type="NCBI Taxonomy" id="10116"/>
    <lineage>
        <taxon>Eukaryota</taxon>
        <taxon>Metazoa</taxon>
        <taxon>Chordata</taxon>
        <taxon>Craniata</taxon>
        <taxon>Vertebrata</taxon>
        <taxon>Euteleostomi</taxon>
        <taxon>Mammalia</taxon>
        <taxon>Eutheria</taxon>
        <taxon>Euarchontoglires</taxon>
        <taxon>Glires</taxon>
        <taxon>Rodentia</taxon>
        <taxon>Myomorpha</taxon>
        <taxon>Muroidea</taxon>
        <taxon>Muridae</taxon>
        <taxon>Murinae</taxon>
        <taxon>Rattus</taxon>
    </lineage>
</organism>
<evidence type="ECO:0000313" key="3">
    <source>
        <dbReference type="Proteomes" id="UP000234681"/>
    </source>
</evidence>
<dbReference type="Proteomes" id="UP000234681">
    <property type="component" value="Chromosome 7"/>
</dbReference>
<proteinExistence type="predicted"/>
<dbReference type="EMBL" id="CH473950">
    <property type="protein sequence ID" value="EDM15829.1"/>
    <property type="molecule type" value="Genomic_DNA"/>
</dbReference>
<name>A6HSP3_RAT</name>
<dbReference type="AlphaFoldDB" id="A6HSP3"/>
<protein>
    <submittedName>
        <fullName evidence="2">RCG60243</fullName>
    </submittedName>
</protein>
<accession>A6HSP3</accession>
<sequence>MTVCVQKESGPGEATSFPSGPAHIALPHIGASPTASSRSPEDYCSCVPSCPVPSPAPRAHLCFLTHSSV</sequence>
<gene>
    <name evidence="2" type="ORF">rCG_60243</name>
</gene>